<proteinExistence type="inferred from homology"/>
<protein>
    <recommendedName>
        <fullName evidence="4">Sulfatase N-terminal domain-containing protein</fullName>
    </recommendedName>
</protein>
<evidence type="ECO:0000313" key="5">
    <source>
        <dbReference type="EMBL" id="HAN29714.1"/>
    </source>
</evidence>
<dbReference type="GO" id="GO:0004065">
    <property type="term" value="F:arylsulfatase activity"/>
    <property type="evidence" value="ECO:0007669"/>
    <property type="project" value="TreeGrafter"/>
</dbReference>
<evidence type="ECO:0000256" key="3">
    <source>
        <dbReference type="SAM" id="SignalP"/>
    </source>
</evidence>
<feature type="chain" id="PRO_5017603751" description="Sulfatase N-terminal domain-containing protein" evidence="3">
    <location>
        <begin position="23"/>
        <end position="484"/>
    </location>
</feature>
<dbReference type="STRING" id="1121937.GCA_000423125_02638"/>
<dbReference type="Pfam" id="PF00884">
    <property type="entry name" value="Sulfatase"/>
    <property type="match status" value="1"/>
</dbReference>
<evidence type="ECO:0000256" key="1">
    <source>
        <dbReference type="ARBA" id="ARBA00008779"/>
    </source>
</evidence>
<dbReference type="PANTHER" id="PTHR42693:SF53">
    <property type="entry name" value="ENDO-4-O-SULFATASE"/>
    <property type="match status" value="1"/>
</dbReference>
<comment type="similarity">
    <text evidence="1">Belongs to the sulfatase family.</text>
</comment>
<comment type="caution">
    <text evidence="5">The sequence shown here is derived from an EMBL/GenBank/DDBJ whole genome shotgun (WGS) entry which is preliminary data.</text>
</comment>
<evidence type="ECO:0000259" key="4">
    <source>
        <dbReference type="Pfam" id="PF00884"/>
    </source>
</evidence>
<accession>A0A3C1KTS8</accession>
<keyword evidence="2" id="KW-0378">Hydrolase</keyword>
<dbReference type="Proteomes" id="UP000259273">
    <property type="component" value="Unassembled WGS sequence"/>
</dbReference>
<reference evidence="5 6" key="1">
    <citation type="journal article" date="2018" name="Nat. Biotechnol.">
        <title>A standardized bacterial taxonomy based on genome phylogeny substantially revises the tree of life.</title>
        <authorList>
            <person name="Parks D.H."/>
            <person name="Chuvochina M."/>
            <person name="Waite D.W."/>
            <person name="Rinke C."/>
            <person name="Skarshewski A."/>
            <person name="Chaumeil P.A."/>
            <person name="Hugenholtz P."/>
        </authorList>
    </citation>
    <scope>NUCLEOTIDE SEQUENCE [LARGE SCALE GENOMIC DNA]</scope>
    <source>
        <strain evidence="5">UBA9158</strain>
    </source>
</reference>
<dbReference type="CDD" id="cd16027">
    <property type="entry name" value="SGSH"/>
    <property type="match status" value="1"/>
</dbReference>
<dbReference type="InterPro" id="IPR017850">
    <property type="entry name" value="Alkaline_phosphatase_core_sf"/>
</dbReference>
<gene>
    <name evidence="5" type="ORF">DCP75_18715</name>
</gene>
<evidence type="ECO:0000256" key="2">
    <source>
        <dbReference type="ARBA" id="ARBA00022801"/>
    </source>
</evidence>
<sequence length="484" mass="53274">MRRLSWLPGLLLWLCATAPAAAGISLPERNFSPAQAQRLNIVLITADDLGKSLGAYGDPMAQTPNLDALAAQGVLFERAWVSQASCSSSRASMLTGLYPHQHGQIGLAGQHEEFRLRPGLATLPGLLRSAGYFNGIIGKLHIDPPAAFPFDRRWNDQNGAIESRDVRRVARVAGDFVRQRGTKPFFLYVNYFDPHRPYDSDADQFLGLPAAPYTAADVTPLPFLGIDSPQIRSEVASYYNGISRLDTGVGLLLQELKRAGVLDRTVVVFVSDHGAPFSRAKTTAYEAGVAVPLIIHWPGTSRAGLRSEALVSTVDLMPTLLEAARIAPPRTEGRSLRPLLGGNTPAQWRGVLFAEYNAHAPEHFYPRRAVRTARYKLIHNLDSACRNPLSYIGNTRLSPTVRPAPGWNPTYRNLFQPPEFELYDLRNDPFETSNLAQKPTQAQRLGNMQAALMQWRQRTGDPLLNPGEIARLKSALGVGCVSRR</sequence>
<dbReference type="Gene3D" id="3.40.720.10">
    <property type="entry name" value="Alkaline Phosphatase, subunit A"/>
    <property type="match status" value="1"/>
</dbReference>
<dbReference type="EMBL" id="DMND01000251">
    <property type="protein sequence ID" value="HAN29714.1"/>
    <property type="molecule type" value="Genomic_DNA"/>
</dbReference>
<dbReference type="InterPro" id="IPR000917">
    <property type="entry name" value="Sulfatase_N"/>
</dbReference>
<dbReference type="AlphaFoldDB" id="A0A3C1KTS8"/>
<organism evidence="5 6">
    <name type="scientific">Haliea salexigens</name>
    <dbReference type="NCBI Taxonomy" id="287487"/>
    <lineage>
        <taxon>Bacteria</taxon>
        <taxon>Pseudomonadati</taxon>
        <taxon>Pseudomonadota</taxon>
        <taxon>Gammaproteobacteria</taxon>
        <taxon>Cellvibrionales</taxon>
        <taxon>Halieaceae</taxon>
        <taxon>Haliea</taxon>
    </lineage>
</organism>
<dbReference type="SUPFAM" id="SSF53649">
    <property type="entry name" value="Alkaline phosphatase-like"/>
    <property type="match status" value="1"/>
</dbReference>
<feature type="domain" description="Sulfatase N-terminal" evidence="4">
    <location>
        <begin position="40"/>
        <end position="324"/>
    </location>
</feature>
<feature type="signal peptide" evidence="3">
    <location>
        <begin position="1"/>
        <end position="22"/>
    </location>
</feature>
<name>A0A3C1KTS8_9GAMM</name>
<dbReference type="InterPro" id="IPR050738">
    <property type="entry name" value="Sulfatase"/>
</dbReference>
<evidence type="ECO:0000313" key="6">
    <source>
        <dbReference type="Proteomes" id="UP000259273"/>
    </source>
</evidence>
<keyword evidence="3" id="KW-0732">Signal</keyword>
<dbReference type="PANTHER" id="PTHR42693">
    <property type="entry name" value="ARYLSULFATASE FAMILY MEMBER"/>
    <property type="match status" value="1"/>
</dbReference>